<dbReference type="SFLD" id="SFLDG01386">
    <property type="entry name" value="main_SPASM_domain-containing"/>
    <property type="match status" value="1"/>
</dbReference>
<dbReference type="SFLD" id="SFLDS00029">
    <property type="entry name" value="Radical_SAM"/>
    <property type="match status" value="1"/>
</dbReference>
<dbReference type="SFLD" id="SFLDF00289">
    <property type="entry name" value="anaerobic_Cys-type_sulfatase-m"/>
    <property type="match status" value="1"/>
</dbReference>
<dbReference type="GO" id="GO:0046872">
    <property type="term" value="F:metal ion binding"/>
    <property type="evidence" value="ECO:0007669"/>
    <property type="project" value="UniProtKB-KW"/>
</dbReference>
<gene>
    <name evidence="9" type="ORF">IAB37_04575</name>
</gene>
<name>A0A9D1J4K1_9FIRM</name>
<keyword evidence="6" id="KW-0411">Iron-sulfur</keyword>
<dbReference type="AlphaFoldDB" id="A0A9D1J4K1"/>
<dbReference type="GO" id="GO:0016491">
    <property type="term" value="F:oxidoreductase activity"/>
    <property type="evidence" value="ECO:0007669"/>
    <property type="project" value="InterPro"/>
</dbReference>
<reference evidence="9" key="2">
    <citation type="journal article" date="2021" name="PeerJ">
        <title>Extensive microbial diversity within the chicken gut microbiome revealed by metagenomics and culture.</title>
        <authorList>
            <person name="Gilroy R."/>
            <person name="Ravi A."/>
            <person name="Getino M."/>
            <person name="Pursley I."/>
            <person name="Horton D.L."/>
            <person name="Alikhan N.F."/>
            <person name="Baker D."/>
            <person name="Gharbi K."/>
            <person name="Hall N."/>
            <person name="Watson M."/>
            <person name="Adriaenssens E.M."/>
            <person name="Foster-Nyarko E."/>
            <person name="Jarju S."/>
            <person name="Secka A."/>
            <person name="Antonio M."/>
            <person name="Oren A."/>
            <person name="Chaudhuri R.R."/>
            <person name="La Ragione R."/>
            <person name="Hildebrand F."/>
            <person name="Pallen M.J."/>
        </authorList>
    </citation>
    <scope>NUCLEOTIDE SEQUENCE</scope>
    <source>
        <strain evidence="9">CHK189-12415</strain>
    </source>
</reference>
<dbReference type="SFLD" id="SFLDG01384">
    <property type="entry name" value="thioether_bond_formation_requi"/>
    <property type="match status" value="1"/>
</dbReference>
<dbReference type="SFLD" id="SFLDG01072">
    <property type="entry name" value="dehydrogenase_like"/>
    <property type="match status" value="1"/>
</dbReference>
<dbReference type="NCBIfam" id="TIGR03942">
    <property type="entry name" value="sulfatase_rSAM"/>
    <property type="match status" value="1"/>
</dbReference>
<comment type="cofactor">
    <cofactor evidence="1">
        <name>[4Fe-4S] cluster</name>
        <dbReference type="ChEBI" id="CHEBI:49883"/>
    </cofactor>
</comment>
<dbReference type="CDD" id="cd01335">
    <property type="entry name" value="Radical_SAM"/>
    <property type="match status" value="1"/>
</dbReference>
<dbReference type="InterPro" id="IPR013785">
    <property type="entry name" value="Aldolase_TIM"/>
</dbReference>
<evidence type="ECO:0000256" key="7">
    <source>
        <dbReference type="ARBA" id="ARBA00023601"/>
    </source>
</evidence>
<dbReference type="SFLD" id="SFLDG01067">
    <property type="entry name" value="SPASM/twitch_domain_containing"/>
    <property type="match status" value="1"/>
</dbReference>
<protein>
    <submittedName>
        <fullName evidence="9">Anaerobic sulfatase maturase</fullName>
    </submittedName>
</protein>
<dbReference type="NCBIfam" id="NF010321">
    <property type="entry name" value="PRK13758.1"/>
    <property type="match status" value="1"/>
</dbReference>
<dbReference type="Proteomes" id="UP000824241">
    <property type="component" value="Unassembled WGS sequence"/>
</dbReference>
<dbReference type="EMBL" id="DVHA01000151">
    <property type="protein sequence ID" value="HIR60831.1"/>
    <property type="molecule type" value="Genomic_DNA"/>
</dbReference>
<dbReference type="Gene3D" id="3.20.20.70">
    <property type="entry name" value="Aldolase class I"/>
    <property type="match status" value="1"/>
</dbReference>
<dbReference type="GO" id="GO:0051539">
    <property type="term" value="F:4 iron, 4 sulfur cluster binding"/>
    <property type="evidence" value="ECO:0007669"/>
    <property type="project" value="UniProtKB-KW"/>
</dbReference>
<evidence type="ECO:0000259" key="8">
    <source>
        <dbReference type="PROSITE" id="PS51918"/>
    </source>
</evidence>
<evidence type="ECO:0000256" key="4">
    <source>
        <dbReference type="ARBA" id="ARBA00022723"/>
    </source>
</evidence>
<dbReference type="InterPro" id="IPR023885">
    <property type="entry name" value="4Fe4S-binding_SPASM_dom"/>
</dbReference>
<evidence type="ECO:0000256" key="1">
    <source>
        <dbReference type="ARBA" id="ARBA00001966"/>
    </source>
</evidence>
<dbReference type="PANTHER" id="PTHR43273">
    <property type="entry name" value="ANAEROBIC SULFATASE-MATURATING ENZYME HOMOLOG ASLB-RELATED"/>
    <property type="match status" value="1"/>
</dbReference>
<proteinExistence type="inferred from homology"/>
<evidence type="ECO:0000256" key="5">
    <source>
        <dbReference type="ARBA" id="ARBA00023004"/>
    </source>
</evidence>
<evidence type="ECO:0000256" key="3">
    <source>
        <dbReference type="ARBA" id="ARBA00022691"/>
    </source>
</evidence>
<keyword evidence="5" id="KW-0408">Iron</keyword>
<dbReference type="CDD" id="cd21120">
    <property type="entry name" value="SPASM_anSME"/>
    <property type="match status" value="1"/>
</dbReference>
<sequence>MPSLSLLIKPASGSCNIRCRYCFYRDEQQNRDTYSYGMMTEETLETLIKKALRYATRECSFGFQGGEPTVRGLDFFKKAVELQKKYNVNGARISNAIQTNGIAIDASWAQFFADNHFLVGLSLDGNKEMHDRYRLDPAGNGTYSKVLRAAQLLTAHKVDFNILTVVTGQTADAITRIYNFYRRSGFLYQQYIPCLDPLGEARGGNPYALTPEKYAKFLKTLFDLWYRDSQAGKFIYIRYFENLLGLLLGQRPESCGVSGQCVIQNVVEADGSVYPCDFYCLDQWKLGDIHTDDFPALFQNDKAAEFLAVAGRGMDACHQCEWYPVCRGGCRRDREPILNGTPSLNYFCPAYQDFFAYAMPRLQEVAGEIARGRRYF</sequence>
<keyword evidence="2" id="KW-0004">4Fe-4S</keyword>
<dbReference type="PROSITE" id="PS51918">
    <property type="entry name" value="RADICAL_SAM"/>
    <property type="match status" value="1"/>
</dbReference>
<evidence type="ECO:0000256" key="2">
    <source>
        <dbReference type="ARBA" id="ARBA00022485"/>
    </source>
</evidence>
<dbReference type="NCBIfam" id="TIGR04085">
    <property type="entry name" value="rSAM_more_4Fe4S"/>
    <property type="match status" value="1"/>
</dbReference>
<dbReference type="SUPFAM" id="SSF102114">
    <property type="entry name" value="Radical SAM enzymes"/>
    <property type="match status" value="1"/>
</dbReference>
<keyword evidence="3" id="KW-0949">S-adenosyl-L-methionine</keyword>
<evidence type="ECO:0000256" key="6">
    <source>
        <dbReference type="ARBA" id="ARBA00023014"/>
    </source>
</evidence>
<dbReference type="InterPro" id="IPR023867">
    <property type="entry name" value="Sulphatase_maturase_rSAM"/>
</dbReference>
<accession>A0A9D1J4K1</accession>
<comment type="similarity">
    <text evidence="7">Belongs to the radical SAM superfamily. Anaerobic sulfatase-maturating enzyme family.</text>
</comment>
<dbReference type="InterPro" id="IPR047207">
    <property type="entry name" value="SPASM_anSME"/>
</dbReference>
<dbReference type="PANTHER" id="PTHR43273:SF3">
    <property type="entry name" value="ANAEROBIC SULFATASE-MATURATING ENZYME HOMOLOG ASLB-RELATED"/>
    <property type="match status" value="1"/>
</dbReference>
<evidence type="ECO:0000313" key="10">
    <source>
        <dbReference type="Proteomes" id="UP000824241"/>
    </source>
</evidence>
<organism evidence="9 10">
    <name type="scientific">Candidatus Faecivivens stercoravium</name>
    <dbReference type="NCBI Taxonomy" id="2840803"/>
    <lineage>
        <taxon>Bacteria</taxon>
        <taxon>Bacillati</taxon>
        <taxon>Bacillota</taxon>
        <taxon>Clostridia</taxon>
        <taxon>Eubacteriales</taxon>
        <taxon>Oscillospiraceae</taxon>
        <taxon>Oscillospiraceae incertae sedis</taxon>
        <taxon>Candidatus Faecivivens</taxon>
    </lineage>
</organism>
<dbReference type="Pfam" id="PF04055">
    <property type="entry name" value="Radical_SAM"/>
    <property type="match status" value="1"/>
</dbReference>
<dbReference type="Pfam" id="PF13186">
    <property type="entry name" value="SPASM"/>
    <property type="match status" value="1"/>
</dbReference>
<dbReference type="InterPro" id="IPR034485">
    <property type="entry name" value="Anaerobic_Cys-type_sulfatase-m"/>
</dbReference>
<dbReference type="InterPro" id="IPR058240">
    <property type="entry name" value="rSAM_sf"/>
</dbReference>
<feature type="domain" description="Radical SAM core" evidence="8">
    <location>
        <begin position="1"/>
        <end position="227"/>
    </location>
</feature>
<evidence type="ECO:0000313" key="9">
    <source>
        <dbReference type="EMBL" id="HIR60831.1"/>
    </source>
</evidence>
<comment type="caution">
    <text evidence="9">The sequence shown here is derived from an EMBL/GenBank/DDBJ whole genome shotgun (WGS) entry which is preliminary data.</text>
</comment>
<keyword evidence="4" id="KW-0479">Metal-binding</keyword>
<reference evidence="9" key="1">
    <citation type="submission" date="2020-10" db="EMBL/GenBank/DDBJ databases">
        <authorList>
            <person name="Gilroy R."/>
        </authorList>
    </citation>
    <scope>NUCLEOTIDE SEQUENCE</scope>
    <source>
        <strain evidence="9">CHK189-12415</strain>
    </source>
</reference>
<dbReference type="InterPro" id="IPR007197">
    <property type="entry name" value="rSAM"/>
</dbReference>